<keyword evidence="6" id="KW-1185">Reference proteome</keyword>
<dbReference type="PROSITE" id="PS00018">
    <property type="entry name" value="EF_HAND_1"/>
    <property type="match status" value="3"/>
</dbReference>
<protein>
    <recommendedName>
        <fullName evidence="4">EF-hand domain-containing protein</fullName>
    </recommendedName>
</protein>
<dbReference type="EMBL" id="JAFEMO010000007">
    <property type="protein sequence ID" value="KAH7567402.1"/>
    <property type="molecule type" value="Genomic_DNA"/>
</dbReference>
<accession>A0ABQ8HT23</accession>
<dbReference type="SUPFAM" id="SSF47473">
    <property type="entry name" value="EF-hand"/>
    <property type="match status" value="1"/>
</dbReference>
<dbReference type="InterPro" id="IPR002048">
    <property type="entry name" value="EF_hand_dom"/>
</dbReference>
<evidence type="ECO:0000313" key="5">
    <source>
        <dbReference type="EMBL" id="KAH7567402.1"/>
    </source>
</evidence>
<keyword evidence="3" id="KW-0106">Calcium</keyword>
<feature type="domain" description="EF-hand" evidence="4">
    <location>
        <begin position="64"/>
        <end position="91"/>
    </location>
</feature>
<evidence type="ECO:0000256" key="1">
    <source>
        <dbReference type="ARBA" id="ARBA00022723"/>
    </source>
</evidence>
<feature type="domain" description="EF-hand" evidence="4">
    <location>
        <begin position="111"/>
        <end position="146"/>
    </location>
</feature>
<keyword evidence="1" id="KW-0479">Metal-binding</keyword>
<evidence type="ECO:0000256" key="3">
    <source>
        <dbReference type="ARBA" id="ARBA00022837"/>
    </source>
</evidence>
<sequence>MVIKTSISVHESKGSTPVPLIERQLMEKFRLLDVNGDGVLCRTELKSVFETWGAWFTCYRAHSVLDHADGNKDGYIDKDEFRNLVKYALEPMVIKTSISLYESKRSTLVPLIERQLMEKFRLLDVNGDGVLCRTELKLVFETWGAWFACYRAHSVLDHADGNKDAYINKDEFRNLVKYASERGYTVK</sequence>
<dbReference type="PROSITE" id="PS50222">
    <property type="entry name" value="EF_HAND_2"/>
    <property type="match status" value="3"/>
</dbReference>
<gene>
    <name evidence="5" type="ORF">JRO89_XS07G0066000</name>
</gene>
<comment type="caution">
    <text evidence="5">The sequence shown here is derived from an EMBL/GenBank/DDBJ whole genome shotgun (WGS) entry which is preliminary data.</text>
</comment>
<dbReference type="InterPro" id="IPR039647">
    <property type="entry name" value="EF_hand_pair_protein_CML-like"/>
</dbReference>
<dbReference type="Pfam" id="PF13405">
    <property type="entry name" value="EF-hand_6"/>
    <property type="match status" value="1"/>
</dbReference>
<dbReference type="Gene3D" id="1.10.238.10">
    <property type="entry name" value="EF-hand"/>
    <property type="match status" value="2"/>
</dbReference>
<organism evidence="5 6">
    <name type="scientific">Xanthoceras sorbifolium</name>
    <dbReference type="NCBI Taxonomy" id="99658"/>
    <lineage>
        <taxon>Eukaryota</taxon>
        <taxon>Viridiplantae</taxon>
        <taxon>Streptophyta</taxon>
        <taxon>Embryophyta</taxon>
        <taxon>Tracheophyta</taxon>
        <taxon>Spermatophyta</taxon>
        <taxon>Magnoliopsida</taxon>
        <taxon>eudicotyledons</taxon>
        <taxon>Gunneridae</taxon>
        <taxon>Pentapetalae</taxon>
        <taxon>rosids</taxon>
        <taxon>malvids</taxon>
        <taxon>Sapindales</taxon>
        <taxon>Sapindaceae</taxon>
        <taxon>Xanthoceroideae</taxon>
        <taxon>Xanthoceras</taxon>
    </lineage>
</organism>
<dbReference type="InterPro" id="IPR011992">
    <property type="entry name" value="EF-hand-dom_pair"/>
</dbReference>
<dbReference type="Proteomes" id="UP000827721">
    <property type="component" value="Unassembled WGS sequence"/>
</dbReference>
<feature type="domain" description="EF-hand" evidence="4">
    <location>
        <begin position="20"/>
        <end position="55"/>
    </location>
</feature>
<dbReference type="SMART" id="SM00054">
    <property type="entry name" value="EFh"/>
    <property type="match status" value="4"/>
</dbReference>
<dbReference type="InterPro" id="IPR018247">
    <property type="entry name" value="EF_Hand_1_Ca_BS"/>
</dbReference>
<keyword evidence="2" id="KW-0677">Repeat</keyword>
<evidence type="ECO:0000256" key="2">
    <source>
        <dbReference type="ARBA" id="ARBA00022737"/>
    </source>
</evidence>
<proteinExistence type="predicted"/>
<reference evidence="5 6" key="1">
    <citation type="submission" date="2021-02" db="EMBL/GenBank/DDBJ databases">
        <title>Plant Genome Project.</title>
        <authorList>
            <person name="Zhang R.-G."/>
        </authorList>
    </citation>
    <scope>NUCLEOTIDE SEQUENCE [LARGE SCALE GENOMIC DNA]</scope>
    <source>
        <tissue evidence="5">Leaves</tissue>
    </source>
</reference>
<evidence type="ECO:0000313" key="6">
    <source>
        <dbReference type="Proteomes" id="UP000827721"/>
    </source>
</evidence>
<name>A0ABQ8HT23_9ROSI</name>
<evidence type="ECO:0000259" key="4">
    <source>
        <dbReference type="PROSITE" id="PS50222"/>
    </source>
</evidence>
<dbReference type="PANTHER" id="PTHR10891">
    <property type="entry name" value="EF-HAND CALCIUM-BINDING DOMAIN CONTAINING PROTEIN"/>
    <property type="match status" value="1"/>
</dbReference>
<dbReference type="Pfam" id="PF13202">
    <property type="entry name" value="EF-hand_5"/>
    <property type="match status" value="2"/>
</dbReference>
<dbReference type="CDD" id="cd00051">
    <property type="entry name" value="EFh"/>
    <property type="match status" value="2"/>
</dbReference>